<dbReference type="InterPro" id="IPR011162">
    <property type="entry name" value="MHC_I/II-like_Ag-recog"/>
</dbReference>
<dbReference type="SUPFAM" id="SSF48726">
    <property type="entry name" value="Immunoglobulin"/>
    <property type="match status" value="1"/>
</dbReference>
<dbReference type="GO" id="GO:0009897">
    <property type="term" value="C:external side of plasma membrane"/>
    <property type="evidence" value="ECO:0007669"/>
    <property type="project" value="TreeGrafter"/>
</dbReference>
<dbReference type="Pfam" id="PF07654">
    <property type="entry name" value="C1-set"/>
    <property type="match status" value="1"/>
</dbReference>
<dbReference type="Gene3D" id="3.30.500.10">
    <property type="entry name" value="MHC class I-like antigen recognition-like"/>
    <property type="match status" value="1"/>
</dbReference>
<keyword evidence="15" id="KW-1185">Reference proteome</keyword>
<dbReference type="InterPro" id="IPR013783">
    <property type="entry name" value="Ig-like_fold"/>
</dbReference>
<dbReference type="GO" id="GO:0006955">
    <property type="term" value="P:immune response"/>
    <property type="evidence" value="ECO:0007669"/>
    <property type="project" value="TreeGrafter"/>
</dbReference>
<dbReference type="SUPFAM" id="SSF54452">
    <property type="entry name" value="MHC antigen-recognition domain"/>
    <property type="match status" value="1"/>
</dbReference>
<dbReference type="FunFam" id="3.30.500.10:FF:000003">
    <property type="entry name" value="IgG receptor FcRn large subunit p51"/>
    <property type="match status" value="1"/>
</dbReference>
<dbReference type="FunFam" id="2.60.40.10:FF:000204">
    <property type="entry name" value="Major histocompatibility complex, class I-related protein"/>
    <property type="match status" value="1"/>
</dbReference>
<keyword evidence="9" id="KW-1015">Disulfide bond</keyword>
<dbReference type="InterPro" id="IPR036179">
    <property type="entry name" value="Ig-like_dom_sf"/>
</dbReference>
<dbReference type="SMART" id="SM00407">
    <property type="entry name" value="IGc1"/>
    <property type="match status" value="1"/>
</dbReference>
<organism evidence="14 15">
    <name type="scientific">Spermophilus dauricus</name>
    <name type="common">Daurian ground squirrel</name>
    <dbReference type="NCBI Taxonomy" id="99837"/>
    <lineage>
        <taxon>Eukaryota</taxon>
        <taxon>Metazoa</taxon>
        <taxon>Chordata</taxon>
        <taxon>Craniata</taxon>
        <taxon>Vertebrata</taxon>
        <taxon>Euteleostomi</taxon>
        <taxon>Mammalia</taxon>
        <taxon>Eutheria</taxon>
        <taxon>Euarchontoglires</taxon>
        <taxon>Glires</taxon>
        <taxon>Rodentia</taxon>
        <taxon>Sciuromorpha</taxon>
        <taxon>Sciuridae</taxon>
        <taxon>Xerinae</taxon>
        <taxon>Marmotini</taxon>
        <taxon>Spermophilus</taxon>
    </lineage>
</organism>
<evidence type="ECO:0000256" key="9">
    <source>
        <dbReference type="ARBA" id="ARBA00023157"/>
    </source>
</evidence>
<dbReference type="PANTHER" id="PTHR16675:SF154">
    <property type="entry name" value="MHC CLASS I POLYPEPTIDE-RELATED SEQUENCE A-RELATED"/>
    <property type="match status" value="1"/>
</dbReference>
<feature type="transmembrane region" description="Helical" evidence="11">
    <location>
        <begin position="350"/>
        <end position="373"/>
    </location>
</feature>
<comment type="subcellular location">
    <subcellularLocation>
        <location evidence="2">Cell membrane</location>
        <topology evidence="2">Lipid-anchor</topology>
        <topology evidence="2">GPI-anchor</topology>
    </subcellularLocation>
    <subcellularLocation>
        <location evidence="1">Membrane</location>
        <topology evidence="1">Single-pass type I membrane protein</topology>
    </subcellularLocation>
</comment>
<dbReference type="InterPro" id="IPR003597">
    <property type="entry name" value="Ig_C1-set"/>
</dbReference>
<dbReference type="Pfam" id="PF00129">
    <property type="entry name" value="MHC_I"/>
    <property type="match status" value="1"/>
</dbReference>
<dbReference type="GO" id="GO:0005615">
    <property type="term" value="C:extracellular space"/>
    <property type="evidence" value="ECO:0007669"/>
    <property type="project" value="TreeGrafter"/>
</dbReference>
<protein>
    <recommendedName>
        <fullName evidence="13">Ig-like domain-containing protein</fullName>
    </recommendedName>
</protein>
<evidence type="ECO:0000256" key="10">
    <source>
        <dbReference type="ARBA" id="ARBA00023180"/>
    </source>
</evidence>
<keyword evidence="10" id="KW-0325">Glycoprotein</keyword>
<dbReference type="AlphaFoldDB" id="A0A8C9UUG4"/>
<dbReference type="Ensembl" id="ENSSDAT00000026642.1">
    <property type="protein sequence ID" value="ENSSDAP00000023281.1"/>
    <property type="gene ID" value="ENSSDAG00000020847.1"/>
</dbReference>
<evidence type="ECO:0000256" key="3">
    <source>
        <dbReference type="ARBA" id="ARBA00022475"/>
    </source>
</evidence>
<dbReference type="InterPro" id="IPR003006">
    <property type="entry name" value="Ig/MHC_CS"/>
</dbReference>
<dbReference type="PROSITE" id="PS00290">
    <property type="entry name" value="IG_MHC"/>
    <property type="match status" value="1"/>
</dbReference>
<keyword evidence="6 12" id="KW-0732">Signal</keyword>
<sequence>MSSLVSIGLCRVLLLLAATAFWAPLCAAAGSYSLRYNLKMRSQNHLVHRQFFAEGLLDDQPFLHYDSERDRAEPQALWAKTVLGAETWNTETQDLAGSGKNLRMTLADIISLQRQKEGSHSLQESWGCEMQKNNRTRGFWDFYYDEEPFLSFHPVTHSWTVHPSSAQTLAMEVKKHWKSDDSPSKAQWAHVQGTICGRLQRYLNSWIAFNKTIVSPVVTVTCGEALEDTINATCRAFGFYPWIISLTWLQDGEPLSQDTQQSGSLLPYGNGTYQTCVSTRIPQGQEQRYTCHVRHSGKESAGTVPCGEPGCSQLGRSVTGVVKGRKSRGSGTQMVTCVFSGSTLLLRSRWRASLGVVAAVDAVLLLLLLYVLWSNRRETISAAEGSGKKSGQWMEMAGSFWVEGSLMPHAAQSAVEVTRLLEQADKV</sequence>
<evidence type="ECO:0000256" key="4">
    <source>
        <dbReference type="ARBA" id="ARBA00022622"/>
    </source>
</evidence>
<keyword evidence="3" id="KW-1003">Cell membrane</keyword>
<dbReference type="Proteomes" id="UP000694422">
    <property type="component" value="Unplaced"/>
</dbReference>
<reference evidence="14" key="1">
    <citation type="submission" date="2025-08" db="UniProtKB">
        <authorList>
            <consortium name="Ensembl"/>
        </authorList>
    </citation>
    <scope>IDENTIFICATION</scope>
</reference>
<reference evidence="14" key="2">
    <citation type="submission" date="2025-09" db="UniProtKB">
        <authorList>
            <consortium name="Ensembl"/>
        </authorList>
    </citation>
    <scope>IDENTIFICATION</scope>
</reference>
<evidence type="ECO:0000256" key="2">
    <source>
        <dbReference type="ARBA" id="ARBA00004609"/>
    </source>
</evidence>
<evidence type="ECO:0000256" key="1">
    <source>
        <dbReference type="ARBA" id="ARBA00004479"/>
    </source>
</evidence>
<dbReference type="InterPro" id="IPR007110">
    <property type="entry name" value="Ig-like_dom"/>
</dbReference>
<evidence type="ECO:0000256" key="12">
    <source>
        <dbReference type="SAM" id="SignalP"/>
    </source>
</evidence>
<proteinExistence type="predicted"/>
<keyword evidence="4" id="KW-0336">GPI-anchor</keyword>
<feature type="signal peptide" evidence="12">
    <location>
        <begin position="1"/>
        <end position="28"/>
    </location>
</feature>
<feature type="chain" id="PRO_5034961933" description="Ig-like domain-containing protein" evidence="12">
    <location>
        <begin position="29"/>
        <end position="427"/>
    </location>
</feature>
<keyword evidence="7 11" id="KW-1133">Transmembrane helix</keyword>
<evidence type="ECO:0000256" key="8">
    <source>
        <dbReference type="ARBA" id="ARBA00023136"/>
    </source>
</evidence>
<keyword evidence="4" id="KW-0449">Lipoprotein</keyword>
<dbReference type="Gene3D" id="2.60.40.10">
    <property type="entry name" value="Immunoglobulins"/>
    <property type="match status" value="1"/>
</dbReference>
<dbReference type="InterPro" id="IPR011161">
    <property type="entry name" value="MHC_I-like_Ag-recog"/>
</dbReference>
<name>A0A8C9UUG4_SPEDA</name>
<evidence type="ECO:0000256" key="7">
    <source>
        <dbReference type="ARBA" id="ARBA00022989"/>
    </source>
</evidence>
<feature type="domain" description="Ig-like" evidence="13">
    <location>
        <begin position="216"/>
        <end position="305"/>
    </location>
</feature>
<keyword evidence="8 11" id="KW-0472">Membrane</keyword>
<evidence type="ECO:0000313" key="15">
    <source>
        <dbReference type="Proteomes" id="UP000694422"/>
    </source>
</evidence>
<evidence type="ECO:0000256" key="5">
    <source>
        <dbReference type="ARBA" id="ARBA00022692"/>
    </source>
</evidence>
<evidence type="ECO:0000256" key="11">
    <source>
        <dbReference type="SAM" id="Phobius"/>
    </source>
</evidence>
<evidence type="ECO:0000256" key="6">
    <source>
        <dbReference type="ARBA" id="ARBA00022729"/>
    </source>
</evidence>
<evidence type="ECO:0000259" key="13">
    <source>
        <dbReference type="PROSITE" id="PS50835"/>
    </source>
</evidence>
<accession>A0A8C9UUG4</accession>
<dbReference type="PANTHER" id="PTHR16675">
    <property type="entry name" value="MHC CLASS I-RELATED"/>
    <property type="match status" value="1"/>
</dbReference>
<evidence type="ECO:0000313" key="14">
    <source>
        <dbReference type="Ensembl" id="ENSSDAP00000023281.1"/>
    </source>
</evidence>
<keyword evidence="5 11" id="KW-0812">Transmembrane</keyword>
<dbReference type="InterPro" id="IPR050208">
    <property type="entry name" value="MHC_class-I_related"/>
</dbReference>
<dbReference type="InterPro" id="IPR037055">
    <property type="entry name" value="MHC_I-like_Ag-recog_sf"/>
</dbReference>
<dbReference type="PROSITE" id="PS50835">
    <property type="entry name" value="IG_LIKE"/>
    <property type="match status" value="1"/>
</dbReference>